<evidence type="ECO:0000313" key="2">
    <source>
        <dbReference type="EMBL" id="CAE8596799.1"/>
    </source>
</evidence>
<feature type="non-terminal residue" evidence="2">
    <location>
        <position position="205"/>
    </location>
</feature>
<name>A0A813E984_POLGL</name>
<organism evidence="2 3">
    <name type="scientific">Polarella glacialis</name>
    <name type="common">Dinoflagellate</name>
    <dbReference type="NCBI Taxonomy" id="89957"/>
    <lineage>
        <taxon>Eukaryota</taxon>
        <taxon>Sar</taxon>
        <taxon>Alveolata</taxon>
        <taxon>Dinophyceae</taxon>
        <taxon>Suessiales</taxon>
        <taxon>Suessiaceae</taxon>
        <taxon>Polarella</taxon>
    </lineage>
</organism>
<proteinExistence type="predicted"/>
<dbReference type="InterPro" id="IPR057632">
    <property type="entry name" value="TPGS1_C"/>
</dbReference>
<reference evidence="2" key="1">
    <citation type="submission" date="2021-02" db="EMBL/GenBank/DDBJ databases">
        <authorList>
            <person name="Dougan E. K."/>
            <person name="Rhodes N."/>
            <person name="Thang M."/>
            <person name="Chan C."/>
        </authorList>
    </citation>
    <scope>NUCLEOTIDE SEQUENCE</scope>
</reference>
<sequence length="205" mass="22151">MDSEDVKAKLERYAEMERAGAGAYLKDALAVLLEVRPVDPLLFLLAYFRHAANPEDPAGLAWYLIKACPRSRPCFRDNLHTAYCSLQQTHGSVAAASRSADVGLEVVVCESVFKLLSSGLPTEVAQDLLSELQLSVGDKNVVQFLEFAVFVEACLLAGEALQAATRLFDACDVDGSGVVPCDQLLSRMDALRRAASRSLGEASDK</sequence>
<keyword evidence="3" id="KW-1185">Reference proteome</keyword>
<dbReference type="SUPFAM" id="SSF47473">
    <property type="entry name" value="EF-hand"/>
    <property type="match status" value="1"/>
</dbReference>
<protein>
    <recommendedName>
        <fullName evidence="1">Tubulin polyglutamylase complex subunit 1-like C-terminal domain-containing protein</fullName>
    </recommendedName>
</protein>
<dbReference type="PANTHER" id="PTHR31932:SF2">
    <property type="entry name" value="TUBULIN POLYGLUTAMYLASE COMPLEX SUBUNIT 1"/>
    <property type="match status" value="1"/>
</dbReference>
<dbReference type="AlphaFoldDB" id="A0A813E984"/>
<evidence type="ECO:0000313" key="3">
    <source>
        <dbReference type="Proteomes" id="UP000654075"/>
    </source>
</evidence>
<feature type="domain" description="Tubulin polyglutamylase complex subunit 1-like C-terminal" evidence="1">
    <location>
        <begin position="62"/>
        <end position="182"/>
    </location>
</feature>
<dbReference type="Proteomes" id="UP000654075">
    <property type="component" value="Unassembled WGS sequence"/>
</dbReference>
<evidence type="ECO:0000259" key="1">
    <source>
        <dbReference type="Pfam" id="PF24480"/>
    </source>
</evidence>
<dbReference type="Pfam" id="PF24480">
    <property type="entry name" value="TPGS1_C"/>
    <property type="match status" value="1"/>
</dbReference>
<dbReference type="InterPro" id="IPR011992">
    <property type="entry name" value="EF-hand-dom_pair"/>
</dbReference>
<accession>A0A813E984</accession>
<dbReference type="PANTHER" id="PTHR31932">
    <property type="entry name" value="TUBULIN POLYGLUTAMYLASE COMPLEX SUBUNIT 1"/>
    <property type="match status" value="1"/>
</dbReference>
<dbReference type="OrthoDB" id="64214at2759"/>
<dbReference type="EMBL" id="CAJNNV010008929">
    <property type="protein sequence ID" value="CAE8596799.1"/>
    <property type="molecule type" value="Genomic_DNA"/>
</dbReference>
<gene>
    <name evidence="2" type="ORF">PGLA1383_LOCUS15259</name>
</gene>
<dbReference type="GO" id="GO:0008017">
    <property type="term" value="F:microtubule binding"/>
    <property type="evidence" value="ECO:0007669"/>
    <property type="project" value="TreeGrafter"/>
</dbReference>
<dbReference type="InterPro" id="IPR039235">
    <property type="entry name" value="TPGS1"/>
</dbReference>
<comment type="caution">
    <text evidence="2">The sequence shown here is derived from an EMBL/GenBank/DDBJ whole genome shotgun (WGS) entry which is preliminary data.</text>
</comment>